<accession>A0A4P2Q2W7</accession>
<dbReference type="Proteomes" id="UP000295781">
    <property type="component" value="Chromosome"/>
</dbReference>
<dbReference type="AlphaFoldDB" id="A0A4P2Q2W7"/>
<evidence type="ECO:0000313" key="2">
    <source>
        <dbReference type="EMBL" id="AUX23213.1"/>
    </source>
</evidence>
<evidence type="ECO:0000256" key="1">
    <source>
        <dbReference type="SAM" id="MobiDB-lite"/>
    </source>
</evidence>
<feature type="compositionally biased region" description="Basic residues" evidence="1">
    <location>
        <begin position="115"/>
        <end position="124"/>
    </location>
</feature>
<feature type="compositionally biased region" description="Basic and acidic residues" evidence="1">
    <location>
        <begin position="72"/>
        <end position="86"/>
    </location>
</feature>
<sequence length="147" mass="16028">MPPIERVSVVLSLGRRRRLPATAERRAAWPGRPCSGSHFRVDAVYQRTVGELRARGRTRQALAIQPIHASRASRESVDNRAPAERRSTRRPPSGARPGGGHRAALDPASAEGRTIHRPPRRAPRRPATGGQGREGAQKGAHRVELGL</sequence>
<reference evidence="2 3" key="1">
    <citation type="submission" date="2015-09" db="EMBL/GenBank/DDBJ databases">
        <title>Sorangium comparison.</title>
        <authorList>
            <person name="Zaburannyi N."/>
            <person name="Bunk B."/>
            <person name="Overmann J."/>
            <person name="Mueller R."/>
        </authorList>
    </citation>
    <scope>NUCLEOTIDE SEQUENCE [LARGE SCALE GENOMIC DNA]</scope>
    <source>
        <strain evidence="2 3">So ceGT47</strain>
    </source>
</reference>
<gene>
    <name evidence="2" type="ORF">SOCEGT47_037360</name>
</gene>
<protein>
    <submittedName>
        <fullName evidence="2">Uncharacterized protein</fullName>
    </submittedName>
</protein>
<proteinExistence type="predicted"/>
<dbReference type="EMBL" id="CP012670">
    <property type="protein sequence ID" value="AUX23213.1"/>
    <property type="molecule type" value="Genomic_DNA"/>
</dbReference>
<evidence type="ECO:0000313" key="3">
    <source>
        <dbReference type="Proteomes" id="UP000295781"/>
    </source>
</evidence>
<name>A0A4P2Q2W7_SORCE</name>
<organism evidence="2 3">
    <name type="scientific">Sorangium cellulosum</name>
    <name type="common">Polyangium cellulosum</name>
    <dbReference type="NCBI Taxonomy" id="56"/>
    <lineage>
        <taxon>Bacteria</taxon>
        <taxon>Pseudomonadati</taxon>
        <taxon>Myxococcota</taxon>
        <taxon>Polyangia</taxon>
        <taxon>Polyangiales</taxon>
        <taxon>Polyangiaceae</taxon>
        <taxon>Sorangium</taxon>
    </lineage>
</organism>
<feature type="region of interest" description="Disordered" evidence="1">
    <location>
        <begin position="63"/>
        <end position="147"/>
    </location>
</feature>